<gene>
    <name evidence="17" type="ORF">JNB61_16950</name>
</gene>
<feature type="region of interest" description="Disordered" evidence="13">
    <location>
        <begin position="1"/>
        <end position="30"/>
    </location>
</feature>
<keyword evidence="8 12" id="KW-0560">Oxidoreductase</keyword>
<evidence type="ECO:0000256" key="10">
    <source>
        <dbReference type="ARBA" id="ARBA00023211"/>
    </source>
</evidence>
<keyword evidence="18" id="KW-1185">Reference proteome</keyword>
<evidence type="ECO:0000256" key="3">
    <source>
        <dbReference type="ARBA" id="ARBA00001947"/>
    </source>
</evidence>
<organism evidence="17 18">
    <name type="scientific">Microbacterium ureisolvens</name>
    <dbReference type="NCBI Taxonomy" id="2781186"/>
    <lineage>
        <taxon>Bacteria</taxon>
        <taxon>Bacillati</taxon>
        <taxon>Actinomycetota</taxon>
        <taxon>Actinomycetes</taxon>
        <taxon>Micrococcales</taxon>
        <taxon>Microbacteriaceae</taxon>
        <taxon>Microbacterium</taxon>
    </lineage>
</organism>
<dbReference type="PANTHER" id="PTHR10638">
    <property type="entry name" value="COPPER AMINE OXIDASE"/>
    <property type="match status" value="1"/>
</dbReference>
<feature type="domain" description="AGAO-like N2" evidence="16">
    <location>
        <begin position="37"/>
        <end position="113"/>
    </location>
</feature>
<comment type="caution">
    <text evidence="17">The sequence shown here is derived from an EMBL/GenBank/DDBJ whole genome shotgun (WGS) entry which is preliminary data.</text>
</comment>
<dbReference type="PROSITE" id="PS01164">
    <property type="entry name" value="COPPER_AMINE_OXID_1"/>
    <property type="match status" value="1"/>
</dbReference>
<dbReference type="InterPro" id="IPR049948">
    <property type="entry name" value="Cu_Am_ox_TPQ-bd"/>
</dbReference>
<evidence type="ECO:0000256" key="2">
    <source>
        <dbReference type="ARBA" id="ARBA00001936"/>
    </source>
</evidence>
<evidence type="ECO:0000256" key="8">
    <source>
        <dbReference type="ARBA" id="ARBA00023002"/>
    </source>
</evidence>
<comment type="cofactor">
    <cofactor evidence="3">
        <name>Zn(2+)</name>
        <dbReference type="ChEBI" id="CHEBI:29105"/>
    </cofactor>
</comment>
<dbReference type="InterPro" id="IPR015802">
    <property type="entry name" value="Cu_amine_oxidase_N3"/>
</dbReference>
<dbReference type="Pfam" id="PF01179">
    <property type="entry name" value="Cu_amine_oxid"/>
    <property type="match status" value="1"/>
</dbReference>
<proteinExistence type="inferred from homology"/>
<evidence type="ECO:0000259" key="14">
    <source>
        <dbReference type="Pfam" id="PF01179"/>
    </source>
</evidence>
<dbReference type="Gene3D" id="3.10.450.40">
    <property type="match status" value="2"/>
</dbReference>
<keyword evidence="10" id="KW-0464">Manganese</keyword>
<dbReference type="InterPro" id="IPR054157">
    <property type="entry name" value="AGAO-like_N2"/>
</dbReference>
<keyword evidence="7 12" id="KW-0801">TPQ</keyword>
<comment type="PTM">
    <text evidence="12">Topaquinone (TPQ) is generated by copper-dependent autoxidation of a specific tyrosyl residue.</text>
</comment>
<evidence type="ECO:0000259" key="15">
    <source>
        <dbReference type="Pfam" id="PF02728"/>
    </source>
</evidence>
<dbReference type="Proteomes" id="UP000777440">
    <property type="component" value="Unassembled WGS sequence"/>
</dbReference>
<dbReference type="EMBL" id="JAEUAX010000012">
    <property type="protein sequence ID" value="MBW9111462.1"/>
    <property type="molecule type" value="Genomic_DNA"/>
</dbReference>
<dbReference type="PANTHER" id="PTHR10638:SF86">
    <property type="entry name" value="COPPER AMINE OXIDASE 1-RELATED"/>
    <property type="match status" value="1"/>
</dbReference>
<feature type="domain" description="Copper amine oxidase catalytic" evidence="14">
    <location>
        <begin position="249"/>
        <end position="648"/>
    </location>
</feature>
<name>A0ABS7I1D4_9MICO</name>
<dbReference type="SUPFAM" id="SSF49998">
    <property type="entry name" value="Amine oxidase catalytic domain"/>
    <property type="match status" value="1"/>
</dbReference>
<evidence type="ECO:0000256" key="12">
    <source>
        <dbReference type="RuleBase" id="RU000672"/>
    </source>
</evidence>
<evidence type="ECO:0000256" key="1">
    <source>
        <dbReference type="ARBA" id="ARBA00001935"/>
    </source>
</evidence>
<keyword evidence="9 12" id="KW-0186">Copper</keyword>
<feature type="domain" description="Copper amine oxidase N3-terminal" evidence="15">
    <location>
        <begin position="128"/>
        <end position="225"/>
    </location>
</feature>
<comment type="subunit">
    <text evidence="5">Homodimer.</text>
</comment>
<dbReference type="Pfam" id="PF02728">
    <property type="entry name" value="Cu_amine_oxidN3"/>
    <property type="match status" value="1"/>
</dbReference>
<evidence type="ECO:0000313" key="17">
    <source>
        <dbReference type="EMBL" id="MBW9111462.1"/>
    </source>
</evidence>
<comment type="cofactor">
    <cofactor evidence="2">
        <name>Mn(2+)</name>
        <dbReference type="ChEBI" id="CHEBI:29035"/>
    </cofactor>
</comment>
<dbReference type="InterPro" id="IPR000269">
    <property type="entry name" value="Cu_amine_oxidase"/>
</dbReference>
<evidence type="ECO:0000256" key="9">
    <source>
        <dbReference type="ARBA" id="ARBA00023008"/>
    </source>
</evidence>
<keyword evidence="6 12" id="KW-0479">Metal-binding</keyword>
<sequence length="690" mass="75384">MPAHTHDAATQPHDNPDLIPVTGVRGAGPRHPLDPLTAAEIEAAREVLVRAGLLGETVRVPMLLPDEPAKAELATWTPGDPIDRRVDVTLMDATTGAVTEAIVSVTREVVVSTRELDPAQAPYGQPQYLFEEYERAAEIVKASPEWQAAMKRRGLGDRVDLAFCSPLAPGFVGRESEVGRRVIRSLTFLRDSEDDIPWAHPVEGLIVHVDLVSNTVIGIEDEGDVPVPSGSGKYTPDAVGPARTSLKPIEITQPEGPSFAVSGSLVEWENWSMRVDFNAREGLVLHDVRFDDRPVLTRASVPEMVVPYGDTSNTRFWISYFDAGEYLLGKNANHLELGCDCLGVIRYFDGYVADDHGHPVKIPNVVCMHEEDYGILWKHTEQGPVGSHVRRSRRLVVSYFSTIGNYDYGFYWYFYLDGSIQLEAKATGIVFVGGGHPGSENRHASEIAPGVFAPVHQHLFSARLDVAIDGEDNQLVEIDAARIPMGDANPFGNAFTWTETPLRTETEAQRVADTSVARVWEVRSSSKRNYVGKPTAYHLIPQPTALLMADPASSVAARAAFATKHLWGTAYDHEERWPAGRYPNAHQGGAGLPAYTADDRSIDGEDLVLWHTFGLTHIPRPEDWPIMPVDYAGFWFKPYGFLDVNPAMNIPESSQAHAGDHRPAGATGPRAAGTIADGGCGMGAECSCGH</sequence>
<evidence type="ECO:0000259" key="16">
    <source>
        <dbReference type="Pfam" id="PF21994"/>
    </source>
</evidence>
<dbReference type="InterPro" id="IPR049947">
    <property type="entry name" value="Cu_Am_Ox_Cu-bd"/>
</dbReference>
<reference evidence="17 18" key="1">
    <citation type="journal article" date="2021" name="MBio">
        <title>Poor Competitiveness of Bradyrhizobium in Pigeon Pea Root Colonization in Indian Soils.</title>
        <authorList>
            <person name="Chalasani D."/>
            <person name="Basu A."/>
            <person name="Pullabhotla S.V.S.R.N."/>
            <person name="Jorrin B."/>
            <person name="Neal A.L."/>
            <person name="Poole P.S."/>
            <person name="Podile A.R."/>
            <person name="Tkacz A."/>
        </authorList>
    </citation>
    <scope>NUCLEOTIDE SEQUENCE [LARGE SCALE GENOMIC DNA]</scope>
    <source>
        <strain evidence="17 18">HU12</strain>
    </source>
</reference>
<evidence type="ECO:0000256" key="7">
    <source>
        <dbReference type="ARBA" id="ARBA00022772"/>
    </source>
</evidence>
<dbReference type="Pfam" id="PF21994">
    <property type="entry name" value="AGAO-like_N2"/>
    <property type="match status" value="1"/>
</dbReference>
<comment type="cofactor">
    <cofactor evidence="1">
        <name>Cu cation</name>
        <dbReference type="ChEBI" id="CHEBI:23378"/>
    </cofactor>
</comment>
<dbReference type="InterPro" id="IPR036460">
    <property type="entry name" value="Cu_amine_oxidase_C_sf"/>
</dbReference>
<dbReference type="EC" id="1.4.3.-" evidence="12"/>
<evidence type="ECO:0000256" key="6">
    <source>
        <dbReference type="ARBA" id="ARBA00022723"/>
    </source>
</evidence>
<protein>
    <recommendedName>
        <fullName evidence="12">Amine oxidase</fullName>
        <ecNumber evidence="12">1.4.3.-</ecNumber>
    </recommendedName>
</protein>
<evidence type="ECO:0000256" key="11">
    <source>
        <dbReference type="ARBA" id="ARBA00048032"/>
    </source>
</evidence>
<accession>A0ABS7I1D4</accession>
<dbReference type="InterPro" id="IPR016182">
    <property type="entry name" value="Cu_amine_oxidase_N-reg"/>
</dbReference>
<dbReference type="Gene3D" id="2.70.98.20">
    <property type="entry name" value="Copper amine oxidase, catalytic domain"/>
    <property type="match status" value="1"/>
</dbReference>
<comment type="similarity">
    <text evidence="4 12">Belongs to the copper/topaquinone oxidase family.</text>
</comment>
<dbReference type="InterPro" id="IPR015798">
    <property type="entry name" value="Cu_amine_oxidase_C"/>
</dbReference>
<comment type="catalytic activity">
    <reaction evidence="11">
        <text>a primary methyl amine + O2 + H2O = an aldehyde + H2O2 + NH4(+)</text>
        <dbReference type="Rhea" id="RHEA:16153"/>
        <dbReference type="ChEBI" id="CHEBI:15377"/>
        <dbReference type="ChEBI" id="CHEBI:15379"/>
        <dbReference type="ChEBI" id="CHEBI:16240"/>
        <dbReference type="ChEBI" id="CHEBI:17478"/>
        <dbReference type="ChEBI" id="CHEBI:28938"/>
        <dbReference type="ChEBI" id="CHEBI:228804"/>
        <dbReference type="EC" id="1.4.3.21"/>
    </reaction>
</comment>
<dbReference type="NCBIfam" id="NF008559">
    <property type="entry name" value="PRK11504.1"/>
    <property type="match status" value="1"/>
</dbReference>
<dbReference type="RefSeq" id="WP_220340401.1">
    <property type="nucleotide sequence ID" value="NZ_JAEUAX010000012.1"/>
</dbReference>
<evidence type="ECO:0000256" key="13">
    <source>
        <dbReference type="SAM" id="MobiDB-lite"/>
    </source>
</evidence>
<evidence type="ECO:0000256" key="4">
    <source>
        <dbReference type="ARBA" id="ARBA00007983"/>
    </source>
</evidence>
<evidence type="ECO:0000256" key="5">
    <source>
        <dbReference type="ARBA" id="ARBA00011738"/>
    </source>
</evidence>
<dbReference type="SUPFAM" id="SSF54416">
    <property type="entry name" value="Amine oxidase N-terminal region"/>
    <property type="match status" value="2"/>
</dbReference>
<evidence type="ECO:0000313" key="18">
    <source>
        <dbReference type="Proteomes" id="UP000777440"/>
    </source>
</evidence>
<dbReference type="PROSITE" id="PS01165">
    <property type="entry name" value="COPPER_AMINE_OXID_2"/>
    <property type="match status" value="1"/>
</dbReference>
<comment type="cofactor">
    <cofactor evidence="12">
        <name>Cu cation</name>
        <dbReference type="ChEBI" id="CHEBI:23378"/>
    </cofactor>
    <text evidence="12">Contains 1 topaquinone per subunit.</text>
</comment>